<comment type="caution">
    <text evidence="2">The sequence shown here is derived from an EMBL/GenBank/DDBJ whole genome shotgun (WGS) entry which is preliminary data.</text>
</comment>
<dbReference type="Pfam" id="PF05954">
    <property type="entry name" value="Phage_GPD"/>
    <property type="match status" value="1"/>
</dbReference>
<dbReference type="EMBL" id="JAGIQL010000244">
    <property type="protein sequence ID" value="MBP0461871.1"/>
    <property type="molecule type" value="Genomic_DNA"/>
</dbReference>
<dbReference type="Gene3D" id="2.40.50.230">
    <property type="entry name" value="Gp5 N-terminal domain"/>
    <property type="match status" value="1"/>
</dbReference>
<dbReference type="AlphaFoldDB" id="A0A940RYZ4"/>
<evidence type="ECO:0000259" key="1">
    <source>
        <dbReference type="Pfam" id="PF04717"/>
    </source>
</evidence>
<gene>
    <name evidence="2" type="ORF">JFN87_31100</name>
</gene>
<protein>
    <submittedName>
        <fullName evidence="2">VgrG-related protein</fullName>
    </submittedName>
</protein>
<evidence type="ECO:0000313" key="2">
    <source>
        <dbReference type="EMBL" id="MBP0461871.1"/>
    </source>
</evidence>
<name>A0A940RYZ4_9ACTN</name>
<dbReference type="SUPFAM" id="SSF69279">
    <property type="entry name" value="Phage tail proteins"/>
    <property type="match status" value="1"/>
</dbReference>
<sequence length="631" mass="67464">MPPLAFSSVIDVHIGGAKLPKKVAEQLVGAWVDLGAGVPGAFELVFRDQHRKVLKLGKIKIGSDVVLSPVSDGKGAHDPLLTGEVTALETDYDGKGTFTVVRGYDLGHRLLRRRRVFGFPKMSATEMVQDILGDHGIPKGKMESTGAAYDFVTQDNITDWDFIARLADENDKLFYLDPHGKFQFVARENASGAPPESTPSDKSPLVLQAGHDVKRCRAGVTSADQVPEVRARGWNVDAKQTLKSTAGARSNDGFKIGTTPGKVGRSFKGATLVETSTPYDKIGRVERAAKSLADDVTSSFAELEVTVRGNPRLRPDTAVTLKDVGDPFEGKYTVTGARHVFASGRPYETLVTVSGRQWRSLYGLASGGTSAAPRLPSVANALVTDTKDPLKQGRVKLEFPWLDDKYVSDWTRVVQYGGVDGGSIMPLDVKDEVLVAFDRGALDHPYVIGGLYNGKDHPKRDDVPLHDRLSGKASRHTISDREFNRMDLLSERTGLRKQGVRLSTGDGNLVINMDRTKTEITVDSRGGVTIKGNRSVSVEAGANLSLKAGGMMNLNAGGEMSIQSGGAMTIGSTAMQINARAALSISSEAEANIESTAMQIVGGADLAILAASILLETGDPATLLANGMPVV</sequence>
<evidence type="ECO:0000313" key="3">
    <source>
        <dbReference type="Proteomes" id="UP000670475"/>
    </source>
</evidence>
<feature type="domain" description="Gp5/Type VI secretion system Vgr protein OB-fold" evidence="1">
    <location>
        <begin position="381"/>
        <end position="452"/>
    </location>
</feature>
<dbReference type="RefSeq" id="WP_209345546.1">
    <property type="nucleotide sequence ID" value="NZ_JAGIQL010000244.1"/>
</dbReference>
<keyword evidence="3" id="KW-1185">Reference proteome</keyword>
<dbReference type="NCBIfam" id="NF033848">
    <property type="entry name" value="VgrG_rel"/>
    <property type="match status" value="1"/>
</dbReference>
<dbReference type="Proteomes" id="UP000670475">
    <property type="component" value="Unassembled WGS sequence"/>
</dbReference>
<dbReference type="InterPro" id="IPR047702">
    <property type="entry name" value="VgrG-rel"/>
</dbReference>
<organism evidence="2 3">
    <name type="scientific">Streptomyces montanisoli</name>
    <dbReference type="NCBI Taxonomy" id="2798581"/>
    <lineage>
        <taxon>Bacteria</taxon>
        <taxon>Bacillati</taxon>
        <taxon>Actinomycetota</taxon>
        <taxon>Actinomycetes</taxon>
        <taxon>Kitasatosporales</taxon>
        <taxon>Streptomycetaceae</taxon>
        <taxon>Streptomyces</taxon>
    </lineage>
</organism>
<dbReference type="InterPro" id="IPR037026">
    <property type="entry name" value="Vgr_OB-fold_dom_sf"/>
</dbReference>
<dbReference type="Pfam" id="PF04717">
    <property type="entry name" value="Phage_base_V"/>
    <property type="match status" value="1"/>
</dbReference>
<accession>A0A940RYZ4</accession>
<dbReference type="Gene3D" id="3.55.50.10">
    <property type="entry name" value="Baseplate protein-like domains"/>
    <property type="match status" value="1"/>
</dbReference>
<dbReference type="SUPFAM" id="SSF69255">
    <property type="entry name" value="gp5 N-terminal domain-like"/>
    <property type="match status" value="1"/>
</dbReference>
<reference evidence="2" key="1">
    <citation type="submission" date="2021-03" db="EMBL/GenBank/DDBJ databases">
        <title>Whole genome sequence of Streptomyces bomunensis MMS17-BM035.</title>
        <authorList>
            <person name="Lee J.H."/>
        </authorList>
    </citation>
    <scope>NUCLEOTIDE SEQUENCE</scope>
    <source>
        <strain evidence="2">MMS17-BM035</strain>
    </source>
</reference>
<dbReference type="Gene3D" id="2.30.110.50">
    <property type="match status" value="1"/>
</dbReference>
<dbReference type="SUPFAM" id="SSF69349">
    <property type="entry name" value="Phage fibre proteins"/>
    <property type="match status" value="1"/>
</dbReference>
<dbReference type="Gene3D" id="4.10.220.110">
    <property type="match status" value="1"/>
</dbReference>
<dbReference type="InterPro" id="IPR006531">
    <property type="entry name" value="Gp5/Vgr_OB"/>
</dbReference>
<proteinExistence type="predicted"/>